<evidence type="ECO:0000313" key="2">
    <source>
        <dbReference type="Proteomes" id="UP000031307"/>
    </source>
</evidence>
<sequence length="152" mass="17500">MSKKNNLTMFDESKENSSWYAQGLSFECTGCGQCCTGAPGYVWISKEEIANLATHLNLSLDEFSKRYVRKVGDRFSLKEHPKTFDCVFLKENKCSVYSLRPKQCRTFPWWPQLLKSKQDWEEASIHCEGIRCNAPVVPFETIQQQLSIQTSS</sequence>
<comment type="caution">
    <text evidence="1">The sequence shown here is derived from an EMBL/GenBank/DDBJ whole genome shotgun (WGS) entry which is preliminary data.</text>
</comment>
<dbReference type="PANTHER" id="PTHR35866">
    <property type="entry name" value="PUTATIVE-RELATED"/>
    <property type="match status" value="1"/>
</dbReference>
<proteinExistence type="predicted"/>
<dbReference type="PATRIC" id="fig|83552.4.peg.328"/>
<organism evidence="1 2">
    <name type="scientific">Parachlamydia acanthamoebae</name>
    <dbReference type="NCBI Taxonomy" id="83552"/>
    <lineage>
        <taxon>Bacteria</taxon>
        <taxon>Pseudomonadati</taxon>
        <taxon>Chlamydiota</taxon>
        <taxon>Chlamydiia</taxon>
        <taxon>Parachlamydiales</taxon>
        <taxon>Parachlamydiaceae</taxon>
        <taxon>Parachlamydia</taxon>
    </lineage>
</organism>
<dbReference type="PANTHER" id="PTHR35866:SF1">
    <property type="entry name" value="YKGJ FAMILY CYSTEINE CLUSTER PROTEIN"/>
    <property type="match status" value="1"/>
</dbReference>
<dbReference type="RefSeq" id="WP_006341858.1">
    <property type="nucleotide sequence ID" value="NZ_JASBUT010000030.1"/>
</dbReference>
<dbReference type="InterPro" id="IPR005358">
    <property type="entry name" value="Puta_zinc/iron-chelating_dom"/>
</dbReference>
<gene>
    <name evidence="1" type="ORF">DB43_DY00390</name>
</gene>
<protein>
    <submittedName>
        <fullName evidence="1">Uncharacterized protein</fullName>
    </submittedName>
</protein>
<reference evidence="1 2" key="1">
    <citation type="journal article" date="2014" name="Mol. Biol. Evol.">
        <title>Massive expansion of Ubiquitination-related gene families within the Chlamydiae.</title>
        <authorList>
            <person name="Domman D."/>
            <person name="Collingro A."/>
            <person name="Lagkouvardos I."/>
            <person name="Gehre L."/>
            <person name="Weinmaier T."/>
            <person name="Rattei T."/>
            <person name="Subtil A."/>
            <person name="Horn M."/>
        </authorList>
    </citation>
    <scope>NUCLEOTIDE SEQUENCE [LARGE SCALE GENOMIC DNA]</scope>
    <source>
        <strain evidence="1 2">OEW1</strain>
    </source>
</reference>
<dbReference type="Pfam" id="PF03692">
    <property type="entry name" value="CxxCxxCC"/>
    <property type="match status" value="1"/>
</dbReference>
<name>A0A0C1EEI2_9BACT</name>
<dbReference type="AlphaFoldDB" id="A0A0C1EEI2"/>
<dbReference type="EMBL" id="JSAM01000019">
    <property type="protein sequence ID" value="KIA78488.1"/>
    <property type="molecule type" value="Genomic_DNA"/>
</dbReference>
<accession>A0A0C1EEI2</accession>
<dbReference type="Proteomes" id="UP000031307">
    <property type="component" value="Unassembled WGS sequence"/>
</dbReference>
<dbReference type="OMA" id="RTFPFWD"/>
<evidence type="ECO:0000313" key="1">
    <source>
        <dbReference type="EMBL" id="KIA78488.1"/>
    </source>
</evidence>